<feature type="region of interest" description="Disordered" evidence="1">
    <location>
        <begin position="1"/>
        <end position="49"/>
    </location>
</feature>
<evidence type="ECO:0000313" key="3">
    <source>
        <dbReference type="Proteomes" id="UP000257109"/>
    </source>
</evidence>
<feature type="compositionally biased region" description="Polar residues" evidence="1">
    <location>
        <begin position="1"/>
        <end position="20"/>
    </location>
</feature>
<dbReference type="Proteomes" id="UP000257109">
    <property type="component" value="Unassembled WGS sequence"/>
</dbReference>
<comment type="caution">
    <text evidence="2">The sequence shown here is derived from an EMBL/GenBank/DDBJ whole genome shotgun (WGS) entry which is preliminary data.</text>
</comment>
<dbReference type="OrthoDB" id="1412857at2759"/>
<dbReference type="AlphaFoldDB" id="A0A371F586"/>
<sequence>MKLSMVNTQGMPKIRSQNSEARYPRRGTTSRGSSNDHRTQNSTQNEVLIPKQKHVQENLIPSTQTLTEWKRKYKRTRMANQTRVLATSALNVASKKIENGEKEPIIKQKRYRSPNVKKKSSAYRGVTKCKGRFESFVWDNDPIINDKKGKTG</sequence>
<evidence type="ECO:0000313" key="2">
    <source>
        <dbReference type="EMBL" id="RDX73395.1"/>
    </source>
</evidence>
<feature type="non-terminal residue" evidence="2">
    <location>
        <position position="1"/>
    </location>
</feature>
<name>A0A371F586_MUCPR</name>
<accession>A0A371F586</accession>
<dbReference type="EMBL" id="QJKJ01010545">
    <property type="protein sequence ID" value="RDX73395.1"/>
    <property type="molecule type" value="Genomic_DNA"/>
</dbReference>
<organism evidence="2 3">
    <name type="scientific">Mucuna pruriens</name>
    <name type="common">Velvet bean</name>
    <name type="synonym">Dolichos pruriens</name>
    <dbReference type="NCBI Taxonomy" id="157652"/>
    <lineage>
        <taxon>Eukaryota</taxon>
        <taxon>Viridiplantae</taxon>
        <taxon>Streptophyta</taxon>
        <taxon>Embryophyta</taxon>
        <taxon>Tracheophyta</taxon>
        <taxon>Spermatophyta</taxon>
        <taxon>Magnoliopsida</taxon>
        <taxon>eudicotyledons</taxon>
        <taxon>Gunneridae</taxon>
        <taxon>Pentapetalae</taxon>
        <taxon>rosids</taxon>
        <taxon>fabids</taxon>
        <taxon>Fabales</taxon>
        <taxon>Fabaceae</taxon>
        <taxon>Papilionoideae</taxon>
        <taxon>50 kb inversion clade</taxon>
        <taxon>NPAAA clade</taxon>
        <taxon>indigoferoid/millettioid clade</taxon>
        <taxon>Phaseoleae</taxon>
        <taxon>Mucuna</taxon>
    </lineage>
</organism>
<gene>
    <name evidence="2" type="ORF">CR513_47006</name>
</gene>
<evidence type="ECO:0000256" key="1">
    <source>
        <dbReference type="SAM" id="MobiDB-lite"/>
    </source>
</evidence>
<reference evidence="2" key="1">
    <citation type="submission" date="2018-05" db="EMBL/GenBank/DDBJ databases">
        <title>Draft genome of Mucuna pruriens seed.</title>
        <authorList>
            <person name="Nnadi N.E."/>
            <person name="Vos R."/>
            <person name="Hasami M.H."/>
            <person name="Devisetty U.K."/>
            <person name="Aguiy J.C."/>
        </authorList>
    </citation>
    <scope>NUCLEOTIDE SEQUENCE [LARGE SCALE GENOMIC DNA]</scope>
    <source>
        <strain evidence="2">JCA_2017</strain>
    </source>
</reference>
<protein>
    <submittedName>
        <fullName evidence="2">Uncharacterized protein</fullName>
    </submittedName>
</protein>
<proteinExistence type="predicted"/>
<keyword evidence="3" id="KW-1185">Reference proteome</keyword>